<feature type="compositionally biased region" description="Acidic residues" evidence="1">
    <location>
        <begin position="140"/>
        <end position="152"/>
    </location>
</feature>
<protein>
    <submittedName>
        <fullName evidence="4">Uncharacterized protein</fullName>
    </submittedName>
</protein>
<keyword evidence="5" id="KW-1185">Reference proteome</keyword>
<dbReference type="Proteomes" id="UP001203852">
    <property type="component" value="Unassembled WGS sequence"/>
</dbReference>
<comment type="caution">
    <text evidence="4">The sequence shown here is derived from an EMBL/GenBank/DDBJ whole genome shotgun (WGS) entry which is preliminary data.</text>
</comment>
<evidence type="ECO:0000256" key="1">
    <source>
        <dbReference type="SAM" id="MobiDB-lite"/>
    </source>
</evidence>
<feature type="region of interest" description="Disordered" evidence="1">
    <location>
        <begin position="137"/>
        <end position="240"/>
    </location>
</feature>
<sequence length="606" mass="66805">MEKRYSEDVKRMDRNVSSHTENFSEKTVPEIPVEGAGHDVKKLPVPSLREVRIGGSNNVSRSDLLAGLLDDLVSNSGSSPALHREGRLDWSPFPALLLKTDTNEWIEDTGRAEEAVRPPQGVIKSEKMLWKQPGLRLLDSNDESDDEMEEDIDLGRAMSSPPQSRVPQKRTASNGEVTSRLTATISPTREKMDIDNVPGNTRRSMTSTRPLLPPNALKVSVKPPTWQEKQESSDETAFKESHITKSTFSASGSIATFLDLRGKKFKRTQPPKQACKDEISSDPIRTTQSAGGDLQRSPIIEATGAIVASGTVQVPATPYNKPLQLAQDTRQSVKALIGPRAIVLDTAMLRTQRPLISYLEHHGDGLLTMIFRDLSAGEIGKPGALSDAPDIILNPRTALFCTHFQALNQKNLPGQSKSTKQAMVQSKILKLTQIYDHLFVLVTMPANGDGLLPASQDTIASFTGFCSGQCIQGTRIVSPIWIPGAMPLSATSPNLYSCTWDLLCRQAFPVSDPIRDAPASAGNVLLIHDETLWELFLRKTGLNPMAAQVVFVMLKRPDGHDFQAEQGWGLRRLVQMRPIERLDMFAEILGRRMVERLSMVLATMHN</sequence>
<organism evidence="4 5">
    <name type="scientific">Exophiala viscosa</name>
    <dbReference type="NCBI Taxonomy" id="2486360"/>
    <lineage>
        <taxon>Eukaryota</taxon>
        <taxon>Fungi</taxon>
        <taxon>Dikarya</taxon>
        <taxon>Ascomycota</taxon>
        <taxon>Pezizomycotina</taxon>
        <taxon>Eurotiomycetes</taxon>
        <taxon>Chaetothyriomycetidae</taxon>
        <taxon>Chaetothyriales</taxon>
        <taxon>Herpotrichiellaceae</taxon>
        <taxon>Exophiala</taxon>
    </lineage>
</organism>
<feature type="domain" description="SAM-like" evidence="3">
    <location>
        <begin position="527"/>
        <end position="601"/>
    </location>
</feature>
<accession>A0AAN6E006</accession>
<evidence type="ECO:0000259" key="3">
    <source>
        <dbReference type="Pfam" id="PF23395"/>
    </source>
</evidence>
<dbReference type="InterPro" id="IPR055528">
    <property type="entry name" value="DUF7102"/>
</dbReference>
<dbReference type="Pfam" id="PF23395">
    <property type="entry name" value="SAM_6"/>
    <property type="match status" value="1"/>
</dbReference>
<feature type="compositionally biased region" description="Polar residues" evidence="1">
    <location>
        <begin position="160"/>
        <end position="187"/>
    </location>
</feature>
<dbReference type="Pfam" id="PF23394">
    <property type="entry name" value="DUF7102"/>
    <property type="match status" value="1"/>
</dbReference>
<evidence type="ECO:0000259" key="2">
    <source>
        <dbReference type="Pfam" id="PF23394"/>
    </source>
</evidence>
<gene>
    <name evidence="4" type="ORF">EDD36DRAFT_196441</name>
</gene>
<reference evidence="4" key="1">
    <citation type="journal article" date="2022" name="bioRxiv">
        <title>Deciphering the potential niche of two novel black yeast fungi from a biological soil crust based on their genomes, phenotypes, and melanin regulation.</title>
        <authorList>
            <consortium name="DOE Joint Genome Institute"/>
            <person name="Carr E.C."/>
            <person name="Barton Q."/>
            <person name="Grambo S."/>
            <person name="Sullivan M."/>
            <person name="Renfro C.M."/>
            <person name="Kuo A."/>
            <person name="Pangilinan J."/>
            <person name="Lipzen A."/>
            <person name="Keymanesh K."/>
            <person name="Savage E."/>
            <person name="Barry K."/>
            <person name="Grigoriev I.V."/>
            <person name="Riekhof W.R."/>
            <person name="Harris S.S."/>
        </authorList>
    </citation>
    <scope>NUCLEOTIDE SEQUENCE</scope>
    <source>
        <strain evidence="4">JF 03-4F</strain>
    </source>
</reference>
<dbReference type="EMBL" id="MU404352">
    <property type="protein sequence ID" value="KAI1615764.1"/>
    <property type="molecule type" value="Genomic_DNA"/>
</dbReference>
<proteinExistence type="predicted"/>
<feature type="domain" description="DUF7102" evidence="2">
    <location>
        <begin position="341"/>
        <end position="510"/>
    </location>
</feature>
<name>A0AAN6E006_9EURO</name>
<feature type="region of interest" description="Disordered" evidence="1">
    <location>
        <begin position="1"/>
        <end position="40"/>
    </location>
</feature>
<evidence type="ECO:0000313" key="5">
    <source>
        <dbReference type="Proteomes" id="UP001203852"/>
    </source>
</evidence>
<evidence type="ECO:0000313" key="4">
    <source>
        <dbReference type="EMBL" id="KAI1615764.1"/>
    </source>
</evidence>
<dbReference type="AlphaFoldDB" id="A0AAN6E006"/>
<feature type="compositionally biased region" description="Basic and acidic residues" evidence="1">
    <location>
        <begin position="1"/>
        <end position="28"/>
    </location>
</feature>
<feature type="compositionally biased region" description="Polar residues" evidence="1">
    <location>
        <begin position="198"/>
        <end position="209"/>
    </location>
</feature>
<dbReference type="InterPro" id="IPR057559">
    <property type="entry name" value="SAM_6"/>
</dbReference>
<feature type="compositionally biased region" description="Basic and acidic residues" evidence="1">
    <location>
        <begin position="228"/>
        <end position="240"/>
    </location>
</feature>